<evidence type="ECO:0000313" key="8">
    <source>
        <dbReference type="EMBL" id="CAL4781350.1"/>
    </source>
</evidence>
<keyword evidence="9" id="KW-1185">Reference proteome</keyword>
<accession>A0A9P1FZ88</accession>
<dbReference type="PANTHER" id="PTHR24012">
    <property type="entry name" value="RNA BINDING PROTEIN"/>
    <property type="match status" value="1"/>
</dbReference>
<evidence type="ECO:0000256" key="4">
    <source>
        <dbReference type="SAM" id="MobiDB-lite"/>
    </source>
</evidence>
<dbReference type="OrthoDB" id="410044at2759"/>
<evidence type="ECO:0000256" key="3">
    <source>
        <dbReference type="PROSITE-ProRule" id="PRU00176"/>
    </source>
</evidence>
<dbReference type="InterPro" id="IPR035979">
    <property type="entry name" value="RBD_domain_sf"/>
</dbReference>
<evidence type="ECO:0000313" key="7">
    <source>
        <dbReference type="EMBL" id="CAL1147413.1"/>
    </source>
</evidence>
<organism evidence="6">
    <name type="scientific">Cladocopium goreaui</name>
    <dbReference type="NCBI Taxonomy" id="2562237"/>
    <lineage>
        <taxon>Eukaryota</taxon>
        <taxon>Sar</taxon>
        <taxon>Alveolata</taxon>
        <taxon>Dinophyceae</taxon>
        <taxon>Suessiales</taxon>
        <taxon>Symbiodiniaceae</taxon>
        <taxon>Cladocopium</taxon>
    </lineage>
</organism>
<feature type="compositionally biased region" description="Basic and acidic residues" evidence="4">
    <location>
        <begin position="92"/>
        <end position="101"/>
    </location>
</feature>
<dbReference type="AlphaFoldDB" id="A0A9P1FZ88"/>
<proteinExistence type="predicted"/>
<feature type="domain" description="RRM" evidence="5">
    <location>
        <begin position="6"/>
        <end position="88"/>
    </location>
</feature>
<keyword evidence="1" id="KW-0677">Repeat</keyword>
<gene>
    <name evidence="6" type="ORF">C1SCF055_LOCUS20721</name>
</gene>
<keyword evidence="2 3" id="KW-0694">RNA-binding</keyword>
<dbReference type="CDD" id="cd00590">
    <property type="entry name" value="RRM_SF"/>
    <property type="match status" value="1"/>
</dbReference>
<name>A0A9P1FZ88_9DINO</name>
<dbReference type="Gene3D" id="3.30.70.330">
    <property type="match status" value="2"/>
</dbReference>
<dbReference type="PROSITE" id="PS50102">
    <property type="entry name" value="RRM"/>
    <property type="match status" value="2"/>
</dbReference>
<sequence>MEYDDRKLFVAKMPEDIREEEIKIVFNTYGTVQEVVMLGAERSRPGQRCGFVIYETSQAARSAVQVLDNVYKFRESCPEPIHVSVARPRGGKGKDGKDQGHGFKGTYGKGYDQGYNSVHSDPYGGYAGAASDPYGGYDSGFGKGCGKGGCKGYDGWSSWGGDGYSNGGKGGFGGGGGGKGEPGTKLYVGNLPGDIPREDIERVFKTYGSVTDVHLMTGKSKSGQACAFVRYSTQVEANNAIAAMAQGYEIRPGEGNIIVKLADGPDGKGSKGRPGPY</sequence>
<evidence type="ECO:0000313" key="9">
    <source>
        <dbReference type="Proteomes" id="UP001152797"/>
    </source>
</evidence>
<feature type="region of interest" description="Disordered" evidence="4">
    <location>
        <begin position="83"/>
        <end position="105"/>
    </location>
</feature>
<dbReference type="Proteomes" id="UP001152797">
    <property type="component" value="Unassembled WGS sequence"/>
</dbReference>
<reference evidence="6" key="1">
    <citation type="submission" date="2022-10" db="EMBL/GenBank/DDBJ databases">
        <authorList>
            <person name="Chen Y."/>
            <person name="Dougan E. K."/>
            <person name="Chan C."/>
            <person name="Rhodes N."/>
            <person name="Thang M."/>
        </authorList>
    </citation>
    <scope>NUCLEOTIDE SEQUENCE</scope>
</reference>
<dbReference type="InterPro" id="IPR000504">
    <property type="entry name" value="RRM_dom"/>
</dbReference>
<dbReference type="GO" id="GO:0003723">
    <property type="term" value="F:RNA binding"/>
    <property type="evidence" value="ECO:0007669"/>
    <property type="project" value="UniProtKB-UniRule"/>
</dbReference>
<evidence type="ECO:0000256" key="2">
    <source>
        <dbReference type="ARBA" id="ARBA00022884"/>
    </source>
</evidence>
<dbReference type="Pfam" id="PF00076">
    <property type="entry name" value="RRM_1"/>
    <property type="match status" value="2"/>
</dbReference>
<evidence type="ECO:0000256" key="1">
    <source>
        <dbReference type="ARBA" id="ARBA00022737"/>
    </source>
</evidence>
<protein>
    <submittedName>
        <fullName evidence="8">RRM domain-containing protein</fullName>
    </submittedName>
</protein>
<dbReference type="EMBL" id="CAMXCT010001902">
    <property type="protein sequence ID" value="CAI3994038.1"/>
    <property type="molecule type" value="Genomic_DNA"/>
</dbReference>
<dbReference type="EMBL" id="CAMXCT030001902">
    <property type="protein sequence ID" value="CAL4781350.1"/>
    <property type="molecule type" value="Genomic_DNA"/>
</dbReference>
<evidence type="ECO:0000313" key="6">
    <source>
        <dbReference type="EMBL" id="CAI3994038.1"/>
    </source>
</evidence>
<dbReference type="SMART" id="SM00360">
    <property type="entry name" value="RRM"/>
    <property type="match status" value="2"/>
</dbReference>
<dbReference type="EMBL" id="CAMXCT020001902">
    <property type="protein sequence ID" value="CAL1147413.1"/>
    <property type="molecule type" value="Genomic_DNA"/>
</dbReference>
<comment type="caution">
    <text evidence="6">The sequence shown here is derived from an EMBL/GenBank/DDBJ whole genome shotgun (WGS) entry which is preliminary data.</text>
</comment>
<dbReference type="SUPFAM" id="SSF54928">
    <property type="entry name" value="RNA-binding domain, RBD"/>
    <property type="match status" value="2"/>
</dbReference>
<dbReference type="InterPro" id="IPR012677">
    <property type="entry name" value="Nucleotide-bd_a/b_plait_sf"/>
</dbReference>
<feature type="domain" description="RRM" evidence="5">
    <location>
        <begin position="184"/>
        <end position="264"/>
    </location>
</feature>
<reference evidence="7" key="2">
    <citation type="submission" date="2024-04" db="EMBL/GenBank/DDBJ databases">
        <authorList>
            <person name="Chen Y."/>
            <person name="Shah S."/>
            <person name="Dougan E. K."/>
            <person name="Thang M."/>
            <person name="Chan C."/>
        </authorList>
    </citation>
    <scope>NUCLEOTIDE SEQUENCE [LARGE SCALE GENOMIC DNA]</scope>
</reference>
<evidence type="ECO:0000259" key="5">
    <source>
        <dbReference type="PROSITE" id="PS50102"/>
    </source>
</evidence>